<keyword evidence="10" id="KW-1185">Reference proteome</keyword>
<dbReference type="GO" id="GO:0010438">
    <property type="term" value="P:cellular response to sulfur starvation"/>
    <property type="evidence" value="ECO:0007669"/>
    <property type="project" value="TreeGrafter"/>
</dbReference>
<feature type="transmembrane region" description="Helical" evidence="7">
    <location>
        <begin position="43"/>
        <end position="63"/>
    </location>
</feature>
<evidence type="ECO:0000256" key="7">
    <source>
        <dbReference type="RuleBase" id="RU363032"/>
    </source>
</evidence>
<dbReference type="Gene3D" id="1.10.3720.10">
    <property type="entry name" value="MetI-like"/>
    <property type="match status" value="1"/>
</dbReference>
<evidence type="ECO:0000313" key="9">
    <source>
        <dbReference type="EMBL" id="QIZ20549.1"/>
    </source>
</evidence>
<dbReference type="CDD" id="cd06261">
    <property type="entry name" value="TM_PBP2"/>
    <property type="match status" value="1"/>
</dbReference>
<dbReference type="GO" id="GO:0005886">
    <property type="term" value="C:plasma membrane"/>
    <property type="evidence" value="ECO:0007669"/>
    <property type="project" value="UniProtKB-SubCell"/>
</dbReference>
<dbReference type="GO" id="GO:0055085">
    <property type="term" value="P:transmembrane transport"/>
    <property type="evidence" value="ECO:0007669"/>
    <property type="project" value="InterPro"/>
</dbReference>
<dbReference type="Pfam" id="PF00528">
    <property type="entry name" value="BPD_transp_1"/>
    <property type="match status" value="1"/>
</dbReference>
<feature type="transmembrane region" description="Helical" evidence="7">
    <location>
        <begin position="447"/>
        <end position="470"/>
    </location>
</feature>
<gene>
    <name evidence="9" type="ORF">E5R92_01955</name>
</gene>
<keyword evidence="4 7" id="KW-0812">Transmembrane</keyword>
<evidence type="ECO:0000256" key="4">
    <source>
        <dbReference type="ARBA" id="ARBA00022692"/>
    </source>
</evidence>
<feature type="transmembrane region" description="Helical" evidence="7">
    <location>
        <begin position="568"/>
        <end position="592"/>
    </location>
</feature>
<protein>
    <submittedName>
        <fullName evidence="9">ABC transporter permease subunit</fullName>
    </submittedName>
</protein>
<evidence type="ECO:0000256" key="1">
    <source>
        <dbReference type="ARBA" id="ARBA00004651"/>
    </source>
</evidence>
<dbReference type="EMBL" id="CP038852">
    <property type="protein sequence ID" value="QIZ20549.1"/>
    <property type="molecule type" value="Genomic_DNA"/>
</dbReference>
<comment type="similarity">
    <text evidence="7">Belongs to the binding-protein-dependent transport system permease family.</text>
</comment>
<feature type="transmembrane region" description="Helical" evidence="7">
    <location>
        <begin position="604"/>
        <end position="623"/>
    </location>
</feature>
<feature type="transmembrane region" description="Helical" evidence="7">
    <location>
        <begin position="482"/>
        <end position="503"/>
    </location>
</feature>
<keyword evidence="6 7" id="KW-0472">Membrane</keyword>
<reference evidence="9 10" key="1">
    <citation type="journal article" date="2020" name="Nat. Microbiol.">
        <title>Lysogenic host-virus interactions in SAR11 marine bacteria.</title>
        <authorList>
            <person name="Morris R.M."/>
            <person name="Cain K.R."/>
            <person name="Hvorecny K.L."/>
            <person name="Kollman J.M."/>
        </authorList>
    </citation>
    <scope>NUCLEOTIDE SEQUENCE [LARGE SCALE GENOMIC DNA]</scope>
    <source>
        <strain evidence="9 10">NP1</strain>
    </source>
</reference>
<dbReference type="InterPro" id="IPR035906">
    <property type="entry name" value="MetI-like_sf"/>
</dbReference>
<evidence type="ECO:0000256" key="6">
    <source>
        <dbReference type="ARBA" id="ARBA00023136"/>
    </source>
</evidence>
<sequence length="637" mass="71380">MITGIITFLIIFAVIGSILYGIKLAKTEKIDAVFGNPERAKGGAHWIIVGSSFLLIAWLYYSWDLAKSFYPQSANELCQVAKVNDSMLSLKYLFPINEREFKSTSIIKAENKNIEKLTNEIRNSSVIRNQDKDRLLGFIQKTKRTIPLLTNEDLIENETKIKISELTNRIAWLTEDFQKISYPPIKSIEEENARIEALKIQGGWGSSGTAVENTIEIPTIPETKKGLKFDAAAKELTLISDDFFKLRNHNSQYKNLMKEIKDGIKKYRSELDDTQGVASILAKDVLKIARRIEYASIFPPKTLDTMQQAILEFDVIQKKEQGSLRLIDIFLFPTGTIISSGPNCSEQGSGRWLPKPSDTLKKFTLLLKPSVGFKNIPLIWYEMMDVSKVVGFILPDWIADIIPGNYPVHSVDGTVKPNFKSKVLNVVTGEFKLFKIPVPMGHIWDSFLRVFLGLILGIIFGVPLGLLMGLNRFAKGFFDPLIELYRPVPPLAWAPLVITVFGIDNVGKVFLLFMVSFSIMIISARAGASGTQLSKIHASHSLGASKWQILRYVIFPNSLPEILTGVRVAVGMCWGTLVAAEFLAGTTGIGFVENVAKKYFQYEVIWITIFVMGMLGLLFDIALRKIITKTIPWHGKG</sequence>
<name>A0A6H1Q352_9PROT</name>
<organism evidence="9 10">
    <name type="scientific">Candidatus Pelagibacter giovannonii</name>
    <dbReference type="NCBI Taxonomy" id="2563896"/>
    <lineage>
        <taxon>Bacteria</taxon>
        <taxon>Pseudomonadati</taxon>
        <taxon>Pseudomonadota</taxon>
        <taxon>Alphaproteobacteria</taxon>
        <taxon>Candidatus Pelagibacterales</taxon>
        <taxon>Candidatus Pelagibacteraceae</taxon>
        <taxon>Candidatus Pelagibacter</taxon>
    </lineage>
</organism>
<accession>A0A6H1Q352</accession>
<dbReference type="PROSITE" id="PS50928">
    <property type="entry name" value="ABC_TM1"/>
    <property type="match status" value="1"/>
</dbReference>
<dbReference type="InterPro" id="IPR000515">
    <property type="entry name" value="MetI-like"/>
</dbReference>
<comment type="subcellular location">
    <subcellularLocation>
        <location evidence="1 7">Cell membrane</location>
        <topology evidence="1 7">Multi-pass membrane protein</topology>
    </subcellularLocation>
</comment>
<dbReference type="PANTHER" id="PTHR30151">
    <property type="entry name" value="ALKANE SULFONATE ABC TRANSPORTER-RELATED, MEMBRANE SUBUNIT"/>
    <property type="match status" value="1"/>
</dbReference>
<dbReference type="PANTHER" id="PTHR30151:SF25">
    <property type="entry name" value="TAURINE TRANSPORT SYSTEM PERMEASE PROTEIN TAUC"/>
    <property type="match status" value="1"/>
</dbReference>
<dbReference type="RefSeq" id="WP_168606440.1">
    <property type="nucleotide sequence ID" value="NZ_CP038852.1"/>
</dbReference>
<keyword evidence="2 7" id="KW-0813">Transport</keyword>
<keyword evidence="3" id="KW-1003">Cell membrane</keyword>
<evidence type="ECO:0000259" key="8">
    <source>
        <dbReference type="PROSITE" id="PS50928"/>
    </source>
</evidence>
<feature type="transmembrane region" description="Helical" evidence="7">
    <location>
        <begin position="6"/>
        <end position="22"/>
    </location>
</feature>
<evidence type="ECO:0000313" key="10">
    <source>
        <dbReference type="Proteomes" id="UP000501094"/>
    </source>
</evidence>
<dbReference type="Proteomes" id="UP000501094">
    <property type="component" value="Chromosome"/>
</dbReference>
<keyword evidence="5 7" id="KW-1133">Transmembrane helix</keyword>
<dbReference type="SUPFAM" id="SSF161098">
    <property type="entry name" value="MetI-like"/>
    <property type="match status" value="1"/>
</dbReference>
<evidence type="ECO:0000256" key="5">
    <source>
        <dbReference type="ARBA" id="ARBA00022989"/>
    </source>
</evidence>
<feature type="domain" description="ABC transmembrane type-1" evidence="8">
    <location>
        <begin position="443"/>
        <end position="623"/>
    </location>
</feature>
<dbReference type="AlphaFoldDB" id="A0A6H1Q352"/>
<evidence type="ECO:0000256" key="2">
    <source>
        <dbReference type="ARBA" id="ARBA00022448"/>
    </source>
</evidence>
<dbReference type="KEGG" id="peg:E5R92_01955"/>
<proteinExistence type="inferred from homology"/>
<evidence type="ECO:0000256" key="3">
    <source>
        <dbReference type="ARBA" id="ARBA00022475"/>
    </source>
</evidence>